<feature type="signal peptide" evidence="1">
    <location>
        <begin position="1"/>
        <end position="19"/>
    </location>
</feature>
<gene>
    <name evidence="2" type="ORF">ACFQ0R_07230</name>
</gene>
<feature type="chain" id="PRO_5045143144" evidence="1">
    <location>
        <begin position="20"/>
        <end position="143"/>
    </location>
</feature>
<sequence length="143" mass="16121">MKFYLLVISLLSLSLSLNAQNSEENKNTTEEVQVPEILTKLKLLEQVDIDGYRLSFKRVVSDGRCPKKVTCVWPGEADVIIEINDGSETVAKKITIPALGFHKEIFSTSTHIVYLKNLAPYPVNSEDKIEAYQLLLKIQPKKS</sequence>
<evidence type="ECO:0000256" key="1">
    <source>
        <dbReference type="SAM" id="SignalP"/>
    </source>
</evidence>
<keyword evidence="3" id="KW-1185">Reference proteome</keyword>
<dbReference type="RefSeq" id="WP_379657713.1">
    <property type="nucleotide sequence ID" value="NZ_JBHTIV010000007.1"/>
</dbReference>
<evidence type="ECO:0000313" key="2">
    <source>
        <dbReference type="EMBL" id="MFD0932390.1"/>
    </source>
</evidence>
<name>A0ABW3GT58_9FLAO</name>
<accession>A0ABW3GT58</accession>
<comment type="caution">
    <text evidence="2">The sequence shown here is derived from an EMBL/GenBank/DDBJ whole genome shotgun (WGS) entry which is preliminary data.</text>
</comment>
<organism evidence="2 3">
    <name type="scientific">Psychroflexus salinarum</name>
    <dbReference type="NCBI Taxonomy" id="546024"/>
    <lineage>
        <taxon>Bacteria</taxon>
        <taxon>Pseudomonadati</taxon>
        <taxon>Bacteroidota</taxon>
        <taxon>Flavobacteriia</taxon>
        <taxon>Flavobacteriales</taxon>
        <taxon>Flavobacteriaceae</taxon>
        <taxon>Psychroflexus</taxon>
    </lineage>
</organism>
<reference evidence="3" key="1">
    <citation type="journal article" date="2019" name="Int. J. Syst. Evol. Microbiol.">
        <title>The Global Catalogue of Microorganisms (GCM) 10K type strain sequencing project: providing services to taxonomists for standard genome sequencing and annotation.</title>
        <authorList>
            <consortium name="The Broad Institute Genomics Platform"/>
            <consortium name="The Broad Institute Genome Sequencing Center for Infectious Disease"/>
            <person name="Wu L."/>
            <person name="Ma J."/>
        </authorList>
    </citation>
    <scope>NUCLEOTIDE SEQUENCE [LARGE SCALE GENOMIC DNA]</scope>
    <source>
        <strain evidence="3">CCUG 56752</strain>
    </source>
</reference>
<proteinExistence type="predicted"/>
<keyword evidence="1" id="KW-0732">Signal</keyword>
<dbReference type="Proteomes" id="UP001597049">
    <property type="component" value="Unassembled WGS sequence"/>
</dbReference>
<protein>
    <submittedName>
        <fullName evidence="2">Uncharacterized protein</fullName>
    </submittedName>
</protein>
<evidence type="ECO:0000313" key="3">
    <source>
        <dbReference type="Proteomes" id="UP001597049"/>
    </source>
</evidence>
<dbReference type="EMBL" id="JBHTIV010000007">
    <property type="protein sequence ID" value="MFD0932390.1"/>
    <property type="molecule type" value="Genomic_DNA"/>
</dbReference>